<protein>
    <submittedName>
        <fullName evidence="3">SDR family oxidoreductase</fullName>
    </submittedName>
</protein>
<dbReference type="Proteomes" id="UP000307768">
    <property type="component" value="Unassembled WGS sequence"/>
</dbReference>
<dbReference type="EMBL" id="VDFQ02000003">
    <property type="protein sequence ID" value="KAA1423021.1"/>
    <property type="molecule type" value="Genomic_DNA"/>
</dbReference>
<dbReference type="Pfam" id="PF13561">
    <property type="entry name" value="adh_short_C2"/>
    <property type="match status" value="1"/>
</dbReference>
<reference evidence="3 4" key="1">
    <citation type="submission" date="2019-09" db="EMBL/GenBank/DDBJ databases">
        <title>Mumia zhuanghuii sp. nov. isolated from the intestinal contents of plateau pika (Ochotona curzoniae) in the Qinghai-Tibet plateau of China.</title>
        <authorList>
            <person name="Tian Z."/>
        </authorList>
    </citation>
    <scope>NUCLEOTIDE SEQUENCE [LARGE SCALE GENOMIC DNA]</scope>
    <source>
        <strain evidence="4">350</strain>
    </source>
</reference>
<organism evidence="3 4">
    <name type="scientific">Mumia zhuanghuii</name>
    <dbReference type="NCBI Taxonomy" id="2585211"/>
    <lineage>
        <taxon>Bacteria</taxon>
        <taxon>Bacillati</taxon>
        <taxon>Actinomycetota</taxon>
        <taxon>Actinomycetes</taxon>
        <taxon>Propionibacteriales</taxon>
        <taxon>Nocardioidaceae</taxon>
        <taxon>Mumia</taxon>
    </lineage>
</organism>
<dbReference type="GO" id="GO:0016491">
    <property type="term" value="F:oxidoreductase activity"/>
    <property type="evidence" value="ECO:0007669"/>
    <property type="project" value="UniProtKB-KW"/>
</dbReference>
<dbReference type="InterPro" id="IPR020904">
    <property type="entry name" value="Sc_DH/Rdtase_CS"/>
</dbReference>
<dbReference type="PANTHER" id="PTHR43943:SF2">
    <property type="entry name" value="DEHYDROGENASE_REDUCTASE 4"/>
    <property type="match status" value="1"/>
</dbReference>
<dbReference type="PRINTS" id="PR00081">
    <property type="entry name" value="GDHRDH"/>
</dbReference>
<dbReference type="PROSITE" id="PS00061">
    <property type="entry name" value="ADH_SHORT"/>
    <property type="match status" value="1"/>
</dbReference>
<dbReference type="RefSeq" id="WP_149769972.1">
    <property type="nucleotide sequence ID" value="NZ_VDFQ02000003.1"/>
</dbReference>
<sequence length="250" mass="25448">MGEHAGRVAIVTGGSRGIGRAIARRLVDAGAYVTITGRKADGLAAAAAELGERCTPVVCHAADTESAAACVRATADAHGSIDLLVNNAAVNPQWGPSLDVEAPAAAKMAEVNLWAPLAWSRLAYEAGMREHGGSIVNITSIGGLVASPNTGYYNATKAALTHLTRELALELAPRVRVNAVAPGLIATEMAAQIPVDDRAALTAQVPLARLGTPEDVAAAVSFLLSSDSAWITGAVLVVDGGARHDRGGHG</sequence>
<evidence type="ECO:0000313" key="4">
    <source>
        <dbReference type="Proteomes" id="UP000307768"/>
    </source>
</evidence>
<dbReference type="FunFam" id="3.40.50.720:FF:000084">
    <property type="entry name" value="Short-chain dehydrogenase reductase"/>
    <property type="match status" value="1"/>
</dbReference>
<dbReference type="PRINTS" id="PR00080">
    <property type="entry name" value="SDRFAMILY"/>
</dbReference>
<proteinExistence type="inferred from homology"/>
<evidence type="ECO:0000256" key="2">
    <source>
        <dbReference type="ARBA" id="ARBA00023002"/>
    </source>
</evidence>
<dbReference type="InterPro" id="IPR002347">
    <property type="entry name" value="SDR_fam"/>
</dbReference>
<dbReference type="CDD" id="cd05233">
    <property type="entry name" value="SDR_c"/>
    <property type="match status" value="1"/>
</dbReference>
<dbReference type="OrthoDB" id="4380821at2"/>
<comment type="similarity">
    <text evidence="1">Belongs to the short-chain dehydrogenases/reductases (SDR) family.</text>
</comment>
<keyword evidence="2" id="KW-0560">Oxidoreductase</keyword>
<name>A0A5Q6RYG1_9ACTN</name>
<dbReference type="InterPro" id="IPR036291">
    <property type="entry name" value="NAD(P)-bd_dom_sf"/>
</dbReference>
<evidence type="ECO:0000256" key="1">
    <source>
        <dbReference type="ARBA" id="ARBA00006484"/>
    </source>
</evidence>
<dbReference type="Gene3D" id="3.40.50.720">
    <property type="entry name" value="NAD(P)-binding Rossmann-like Domain"/>
    <property type="match status" value="1"/>
</dbReference>
<gene>
    <name evidence="3" type="ORF">FE697_012875</name>
</gene>
<accession>A0A5Q6RYG1</accession>
<comment type="caution">
    <text evidence="3">The sequence shown here is derived from an EMBL/GenBank/DDBJ whole genome shotgun (WGS) entry which is preliminary data.</text>
</comment>
<dbReference type="PANTHER" id="PTHR43943">
    <property type="entry name" value="DEHYDROGENASE/REDUCTASE (SDR FAMILY) MEMBER 4"/>
    <property type="match status" value="1"/>
</dbReference>
<dbReference type="AlphaFoldDB" id="A0A5Q6RYG1"/>
<dbReference type="NCBIfam" id="NF005559">
    <property type="entry name" value="PRK07231.1"/>
    <property type="match status" value="1"/>
</dbReference>
<dbReference type="SUPFAM" id="SSF51735">
    <property type="entry name" value="NAD(P)-binding Rossmann-fold domains"/>
    <property type="match status" value="1"/>
</dbReference>
<evidence type="ECO:0000313" key="3">
    <source>
        <dbReference type="EMBL" id="KAA1423021.1"/>
    </source>
</evidence>